<evidence type="ECO:0000313" key="3">
    <source>
        <dbReference type="Proteomes" id="UP001286313"/>
    </source>
</evidence>
<evidence type="ECO:0000256" key="1">
    <source>
        <dbReference type="SAM" id="MobiDB-lite"/>
    </source>
</evidence>
<evidence type="ECO:0000313" key="2">
    <source>
        <dbReference type="EMBL" id="KAK3887777.1"/>
    </source>
</evidence>
<accession>A0AAE1G9X5</accession>
<dbReference type="PANTHER" id="PTHR34756:SF1">
    <property type="entry name" value="CELL DIVISION CYCLE-ASSOCIATED PROTEIN 3"/>
    <property type="match status" value="1"/>
</dbReference>
<feature type="compositionally biased region" description="Low complexity" evidence="1">
    <location>
        <begin position="107"/>
        <end position="136"/>
    </location>
</feature>
<sequence>MGGLSSKHVDEVINETSDIEGTPKRTHILKIDPRSPSDYITRTPIAVSNTPNKNPEQTPCGNKLLTTLPDDPRSPTIEVDRTPIQIETKDRQKRPVTMRPSRLTQLDSTSSVSSEASGTSEASSSSDESDPRSPTSKVPRTPLENKEHVFSEPEEIKQEDTECKELEPTEVTDKTDESTFGKDSTEKKGQVFELDNTIDKIRRPLGSLQNNGTSSTPRGILQAKQCRNVEEEYNKSQQIIMTQLTGQEKKVASNTQFVENI</sequence>
<feature type="compositionally biased region" description="Polar residues" evidence="1">
    <location>
        <begin position="46"/>
        <end position="60"/>
    </location>
</feature>
<organism evidence="2 3">
    <name type="scientific">Petrolisthes cinctipes</name>
    <name type="common">Flat porcelain crab</name>
    <dbReference type="NCBI Taxonomy" id="88211"/>
    <lineage>
        <taxon>Eukaryota</taxon>
        <taxon>Metazoa</taxon>
        <taxon>Ecdysozoa</taxon>
        <taxon>Arthropoda</taxon>
        <taxon>Crustacea</taxon>
        <taxon>Multicrustacea</taxon>
        <taxon>Malacostraca</taxon>
        <taxon>Eumalacostraca</taxon>
        <taxon>Eucarida</taxon>
        <taxon>Decapoda</taxon>
        <taxon>Pleocyemata</taxon>
        <taxon>Anomura</taxon>
        <taxon>Galatheoidea</taxon>
        <taxon>Porcellanidae</taxon>
        <taxon>Petrolisthes</taxon>
    </lineage>
</organism>
<protein>
    <submittedName>
        <fullName evidence="2">Uncharacterized protein</fullName>
    </submittedName>
</protein>
<comment type="caution">
    <text evidence="2">The sequence shown here is derived from an EMBL/GenBank/DDBJ whole genome shotgun (WGS) entry which is preliminary data.</text>
</comment>
<dbReference type="AlphaFoldDB" id="A0AAE1G9X5"/>
<dbReference type="PANTHER" id="PTHR34756">
    <property type="entry name" value="CELL DIVISION CYCLE-ASSOCIATED PROTEIN 3"/>
    <property type="match status" value="1"/>
</dbReference>
<dbReference type="Proteomes" id="UP001286313">
    <property type="component" value="Unassembled WGS sequence"/>
</dbReference>
<dbReference type="EMBL" id="JAWQEG010000607">
    <property type="protein sequence ID" value="KAK3887777.1"/>
    <property type="molecule type" value="Genomic_DNA"/>
</dbReference>
<gene>
    <name evidence="2" type="ORF">Pcinc_008106</name>
</gene>
<name>A0AAE1G9X5_PETCI</name>
<dbReference type="InterPro" id="IPR038832">
    <property type="entry name" value="CDCA3"/>
</dbReference>
<feature type="region of interest" description="Disordered" evidence="1">
    <location>
        <begin position="1"/>
        <end position="188"/>
    </location>
</feature>
<reference evidence="2" key="1">
    <citation type="submission" date="2023-10" db="EMBL/GenBank/DDBJ databases">
        <title>Genome assemblies of two species of porcelain crab, Petrolisthes cinctipes and Petrolisthes manimaculis (Anomura: Porcellanidae).</title>
        <authorList>
            <person name="Angst P."/>
        </authorList>
    </citation>
    <scope>NUCLEOTIDE SEQUENCE</scope>
    <source>
        <strain evidence="2">PB745_01</strain>
        <tissue evidence="2">Gill</tissue>
    </source>
</reference>
<keyword evidence="3" id="KW-1185">Reference proteome</keyword>
<feature type="compositionally biased region" description="Basic and acidic residues" evidence="1">
    <location>
        <begin position="143"/>
        <end position="188"/>
    </location>
</feature>
<proteinExistence type="predicted"/>
<feature type="compositionally biased region" description="Basic and acidic residues" evidence="1">
    <location>
        <begin position="70"/>
        <end position="81"/>
    </location>
</feature>